<sequence>MGSNELLHLYSIIYETEYTNITKALKEVAEEDVSTSYVCMKNERSFHHLPVKNSLSLYFIYIPTVETFMRFSKEFLAHDNYLPLHFIVICSSLSKELMLLSYKYKIRTLAFIDSAKSKQTCKQEIRECVDYVKVIQQQVDKKEGLR</sequence>
<keyword evidence="2" id="KW-1185">Reference proteome</keyword>
<dbReference type="RefSeq" id="WP_069639118.1">
    <property type="nucleotide sequence ID" value="NZ_JAFBEZ010000001.1"/>
</dbReference>
<name>A0A1E5HFH6_9ENTE</name>
<dbReference type="STRING" id="1131292.BCR24_11450"/>
<evidence type="ECO:0000313" key="1">
    <source>
        <dbReference type="EMBL" id="OEG23380.1"/>
    </source>
</evidence>
<organism evidence="1 2">
    <name type="scientific">Enterococcus ureilyticus</name>
    <dbReference type="NCBI Taxonomy" id="1131292"/>
    <lineage>
        <taxon>Bacteria</taxon>
        <taxon>Bacillati</taxon>
        <taxon>Bacillota</taxon>
        <taxon>Bacilli</taxon>
        <taxon>Lactobacillales</taxon>
        <taxon>Enterococcaceae</taxon>
        <taxon>Enterococcus</taxon>
    </lineage>
</organism>
<gene>
    <name evidence="1" type="ORF">BCR24_11450</name>
</gene>
<protein>
    <submittedName>
        <fullName evidence="1">Uncharacterized protein</fullName>
    </submittedName>
</protein>
<comment type="caution">
    <text evidence="1">The sequence shown here is derived from an EMBL/GenBank/DDBJ whole genome shotgun (WGS) entry which is preliminary data.</text>
</comment>
<dbReference type="Gene3D" id="3.40.50.2300">
    <property type="match status" value="1"/>
</dbReference>
<reference evidence="2" key="1">
    <citation type="submission" date="2016-09" db="EMBL/GenBank/DDBJ databases">
        <authorList>
            <person name="Gulvik C.A."/>
        </authorList>
    </citation>
    <scope>NUCLEOTIDE SEQUENCE [LARGE SCALE GENOMIC DNA]</scope>
    <source>
        <strain evidence="2">LMG 26676</strain>
    </source>
</reference>
<proteinExistence type="predicted"/>
<dbReference type="AlphaFoldDB" id="A0A1E5HFH6"/>
<dbReference type="EMBL" id="MIKC01000004">
    <property type="protein sequence ID" value="OEG23380.1"/>
    <property type="molecule type" value="Genomic_DNA"/>
</dbReference>
<accession>A0A1E5HFH6</accession>
<dbReference type="Proteomes" id="UP000094469">
    <property type="component" value="Unassembled WGS sequence"/>
</dbReference>
<evidence type="ECO:0000313" key="2">
    <source>
        <dbReference type="Proteomes" id="UP000094469"/>
    </source>
</evidence>